<dbReference type="GO" id="GO:0044826">
    <property type="term" value="P:viral genome integration into host DNA"/>
    <property type="evidence" value="ECO:0007669"/>
    <property type="project" value="UniProtKB-KW"/>
</dbReference>
<dbReference type="InterPro" id="IPR050090">
    <property type="entry name" value="Tyrosine_recombinase_XerCD"/>
</dbReference>
<dbReference type="Gene3D" id="1.10.150.130">
    <property type="match status" value="1"/>
</dbReference>
<keyword evidence="4" id="KW-0378">Hydrolase</keyword>
<dbReference type="PROSITE" id="PS51898">
    <property type="entry name" value="TYR_RECOMBINASE"/>
    <property type="match status" value="1"/>
</dbReference>
<dbReference type="GO" id="GO:0006310">
    <property type="term" value="P:DNA recombination"/>
    <property type="evidence" value="ECO:0007669"/>
    <property type="project" value="UniProtKB-KW"/>
</dbReference>
<evidence type="ECO:0000259" key="11">
    <source>
        <dbReference type="PROSITE" id="PS51900"/>
    </source>
</evidence>
<comment type="similarity">
    <text evidence="1">Belongs to the 'phage' integrase family.</text>
</comment>
<evidence type="ECO:0000256" key="2">
    <source>
        <dbReference type="ARBA" id="ARBA00016082"/>
    </source>
</evidence>
<evidence type="ECO:0000256" key="5">
    <source>
        <dbReference type="ARBA" id="ARBA00022908"/>
    </source>
</evidence>
<dbReference type="InterPro" id="IPR013762">
    <property type="entry name" value="Integrase-like_cat_sf"/>
</dbReference>
<sequence>MLPIRRTCHFLLDKQKGWKALQVRYRIRYGGGSGYITSVYVGYRVEPDKWSAESERCMKNTTHGDRRTPAAMINRALQYTEEAIESAFNYFEREERLPTPEELKAKYNEYLGEALGTTKEAQAKASPEDKRKLVALIDLFVEAESGRRSWSERHLANIRTARMHIADYSQAATLEDIDEKWVADFITHLTAKRGLLNGSVDKTLRILKSALYWAQGQGLYEKAYRRFFDVRLKGIDSNRAEVYLTWEELSQLMEVELRLHSEKIARDLFCFLCFTGLRYSDLKKLTHDNITERSIRYYAQKTDQLIEVDINDHARAILNKYKGDEKPLPAMAEQRLNRAIKSVCKQAGIDAPITRLRYSGRQRIEEALPKYEVVTSHIGRHTFVVQALTLGIPSEVIRKYTGHKTEATMRPYIAIADTLKAQEMEKFNRPLLSSQRTLSGRK</sequence>
<keyword evidence="7" id="KW-0233">DNA recombination</keyword>
<keyword evidence="8" id="KW-1179">Viral genome integration</keyword>
<proteinExistence type="inferred from homology"/>
<protein>
    <recommendedName>
        <fullName evidence="2">Integrase</fullName>
    </recommendedName>
</protein>
<dbReference type="Pfam" id="PF13102">
    <property type="entry name" value="Phage_int_SAM_5"/>
    <property type="match status" value="1"/>
</dbReference>
<dbReference type="InterPro" id="IPR044068">
    <property type="entry name" value="CB"/>
</dbReference>
<dbReference type="GO" id="GO:0016740">
    <property type="term" value="F:transferase activity"/>
    <property type="evidence" value="ECO:0007669"/>
    <property type="project" value="UniProtKB-KW"/>
</dbReference>
<dbReference type="CDD" id="cd01185">
    <property type="entry name" value="INTN1_C_like"/>
    <property type="match status" value="1"/>
</dbReference>
<dbReference type="GO" id="GO:0003677">
    <property type="term" value="F:DNA binding"/>
    <property type="evidence" value="ECO:0007669"/>
    <property type="project" value="UniProtKB-UniRule"/>
</dbReference>
<evidence type="ECO:0000256" key="8">
    <source>
        <dbReference type="ARBA" id="ARBA00023195"/>
    </source>
</evidence>
<dbReference type="InterPro" id="IPR011010">
    <property type="entry name" value="DNA_brk_join_enz"/>
</dbReference>
<name>A0A8S5LIY9_9CAUD</name>
<evidence type="ECO:0000256" key="1">
    <source>
        <dbReference type="ARBA" id="ARBA00008857"/>
    </source>
</evidence>
<dbReference type="GO" id="GO:0016787">
    <property type="term" value="F:hydrolase activity"/>
    <property type="evidence" value="ECO:0007669"/>
    <property type="project" value="UniProtKB-KW"/>
</dbReference>
<evidence type="ECO:0000256" key="4">
    <source>
        <dbReference type="ARBA" id="ARBA00022801"/>
    </source>
</evidence>
<feature type="domain" description="Core-binding (CB)" evidence="11">
    <location>
        <begin position="131"/>
        <end position="215"/>
    </location>
</feature>
<organism evidence="12">
    <name type="scientific">Siphoviridae sp. ctfYP22</name>
    <dbReference type="NCBI Taxonomy" id="2827584"/>
    <lineage>
        <taxon>Viruses</taxon>
        <taxon>Duplodnaviria</taxon>
        <taxon>Heunggongvirae</taxon>
        <taxon>Uroviricota</taxon>
        <taxon>Caudoviricetes</taxon>
    </lineage>
</organism>
<dbReference type="GO" id="GO:0015074">
    <property type="term" value="P:DNA integration"/>
    <property type="evidence" value="ECO:0007669"/>
    <property type="project" value="UniProtKB-KW"/>
</dbReference>
<dbReference type="EMBL" id="BK015856">
    <property type="protein sequence ID" value="DAD69779.1"/>
    <property type="molecule type" value="Genomic_DNA"/>
</dbReference>
<evidence type="ECO:0000256" key="9">
    <source>
        <dbReference type="PROSITE-ProRule" id="PRU01248"/>
    </source>
</evidence>
<dbReference type="InterPro" id="IPR025269">
    <property type="entry name" value="SAM-like_dom"/>
</dbReference>
<keyword evidence="8" id="KW-1160">Virus entry into host cell</keyword>
<evidence type="ECO:0000256" key="3">
    <source>
        <dbReference type="ARBA" id="ARBA00022679"/>
    </source>
</evidence>
<dbReference type="InterPro" id="IPR010998">
    <property type="entry name" value="Integrase_recombinase_N"/>
</dbReference>
<evidence type="ECO:0000313" key="12">
    <source>
        <dbReference type="EMBL" id="DAD69779.1"/>
    </source>
</evidence>
<dbReference type="SUPFAM" id="SSF56349">
    <property type="entry name" value="DNA breaking-rejoining enzymes"/>
    <property type="match status" value="1"/>
</dbReference>
<dbReference type="PROSITE" id="PS51900">
    <property type="entry name" value="CB"/>
    <property type="match status" value="1"/>
</dbReference>
<keyword evidence="5" id="KW-0229">DNA integration</keyword>
<dbReference type="Pfam" id="PF00589">
    <property type="entry name" value="Phage_integrase"/>
    <property type="match status" value="1"/>
</dbReference>
<dbReference type="PANTHER" id="PTHR30349">
    <property type="entry name" value="PHAGE INTEGRASE-RELATED"/>
    <property type="match status" value="1"/>
</dbReference>
<dbReference type="Gene3D" id="1.10.443.10">
    <property type="entry name" value="Intergrase catalytic core"/>
    <property type="match status" value="1"/>
</dbReference>
<evidence type="ECO:0000256" key="6">
    <source>
        <dbReference type="ARBA" id="ARBA00023125"/>
    </source>
</evidence>
<reference evidence="12" key="1">
    <citation type="journal article" date="2021" name="Proc. Natl. Acad. Sci. U.S.A.">
        <title>A Catalog of Tens of Thousands of Viruses from Human Metagenomes Reveals Hidden Associations with Chronic Diseases.</title>
        <authorList>
            <person name="Tisza M.J."/>
            <person name="Buck C.B."/>
        </authorList>
    </citation>
    <scope>NUCLEOTIDE SEQUENCE</scope>
    <source>
        <strain evidence="12">CtfYP22</strain>
    </source>
</reference>
<feature type="domain" description="Tyr recombinase" evidence="10">
    <location>
        <begin position="239"/>
        <end position="425"/>
    </location>
</feature>
<keyword evidence="3" id="KW-0808">Transferase</keyword>
<evidence type="ECO:0000256" key="7">
    <source>
        <dbReference type="ARBA" id="ARBA00023172"/>
    </source>
</evidence>
<dbReference type="PANTHER" id="PTHR30349:SF64">
    <property type="entry name" value="PROPHAGE INTEGRASE INTD-RELATED"/>
    <property type="match status" value="1"/>
</dbReference>
<dbReference type="InterPro" id="IPR002104">
    <property type="entry name" value="Integrase_catalytic"/>
</dbReference>
<keyword evidence="6 9" id="KW-0238">DNA-binding</keyword>
<dbReference type="GO" id="GO:0075713">
    <property type="term" value="P:establishment of integrated proviral latency"/>
    <property type="evidence" value="ECO:0007669"/>
    <property type="project" value="UniProtKB-KW"/>
</dbReference>
<evidence type="ECO:0000259" key="10">
    <source>
        <dbReference type="PROSITE" id="PS51898"/>
    </source>
</evidence>
<accession>A0A8S5LIY9</accession>